<dbReference type="AlphaFoldDB" id="A0A853B1X7"/>
<evidence type="ECO:0000256" key="4">
    <source>
        <dbReference type="ARBA" id="ARBA00022827"/>
    </source>
</evidence>
<evidence type="ECO:0000259" key="7">
    <source>
        <dbReference type="Pfam" id="PF02771"/>
    </source>
</evidence>
<name>A0A853B1X7_9PSEU</name>
<dbReference type="RefSeq" id="WP_179773014.1">
    <property type="nucleotide sequence ID" value="NZ_JACCFK010000001.1"/>
</dbReference>
<comment type="similarity">
    <text evidence="2">Belongs to the acyl-CoA dehydrogenase family.</text>
</comment>
<dbReference type="InterPro" id="IPR009100">
    <property type="entry name" value="AcylCoA_DH/oxidase_NM_dom_sf"/>
</dbReference>
<dbReference type="GO" id="GO:0050660">
    <property type="term" value="F:flavin adenine dinucleotide binding"/>
    <property type="evidence" value="ECO:0007669"/>
    <property type="project" value="InterPro"/>
</dbReference>
<dbReference type="InterPro" id="IPR036250">
    <property type="entry name" value="AcylCo_DH-like_C"/>
</dbReference>
<evidence type="ECO:0000313" key="8">
    <source>
        <dbReference type="EMBL" id="NYI88835.1"/>
    </source>
</evidence>
<evidence type="ECO:0000256" key="5">
    <source>
        <dbReference type="ARBA" id="ARBA00023002"/>
    </source>
</evidence>
<dbReference type="PANTHER" id="PTHR43884:SF20">
    <property type="entry name" value="ACYL-COA DEHYDROGENASE FADE28"/>
    <property type="match status" value="1"/>
</dbReference>
<dbReference type="Pfam" id="PF02771">
    <property type="entry name" value="Acyl-CoA_dh_N"/>
    <property type="match status" value="1"/>
</dbReference>
<dbReference type="PANTHER" id="PTHR43884">
    <property type="entry name" value="ACYL-COA DEHYDROGENASE"/>
    <property type="match status" value="1"/>
</dbReference>
<evidence type="ECO:0000256" key="1">
    <source>
        <dbReference type="ARBA" id="ARBA00001974"/>
    </source>
</evidence>
<feature type="domain" description="Acyl-CoA dehydrogenase/oxidase N-terminal" evidence="7">
    <location>
        <begin position="9"/>
        <end position="96"/>
    </location>
</feature>
<dbReference type="InterPro" id="IPR009075">
    <property type="entry name" value="AcylCo_DH/oxidase_C"/>
</dbReference>
<dbReference type="InterPro" id="IPR037069">
    <property type="entry name" value="AcylCoA_DH/ox_N_sf"/>
</dbReference>
<keyword evidence="3" id="KW-0285">Flavoprotein</keyword>
<evidence type="ECO:0000259" key="6">
    <source>
        <dbReference type="Pfam" id="PF00441"/>
    </source>
</evidence>
<keyword evidence="5 8" id="KW-0560">Oxidoreductase</keyword>
<organism evidence="8 9">
    <name type="scientific">Amycolatopsis endophytica</name>
    <dbReference type="NCBI Taxonomy" id="860233"/>
    <lineage>
        <taxon>Bacteria</taxon>
        <taxon>Bacillati</taxon>
        <taxon>Actinomycetota</taxon>
        <taxon>Actinomycetes</taxon>
        <taxon>Pseudonocardiales</taxon>
        <taxon>Pseudonocardiaceae</taxon>
        <taxon>Amycolatopsis</taxon>
    </lineage>
</organism>
<dbReference type="InterPro" id="IPR013786">
    <property type="entry name" value="AcylCoA_DH/ox_N"/>
</dbReference>
<dbReference type="SUPFAM" id="SSF47203">
    <property type="entry name" value="Acyl-CoA dehydrogenase C-terminal domain-like"/>
    <property type="match status" value="1"/>
</dbReference>
<comment type="caution">
    <text evidence="8">The sequence shown here is derived from an EMBL/GenBank/DDBJ whole genome shotgun (WGS) entry which is preliminary data.</text>
</comment>
<gene>
    <name evidence="8" type="ORF">HNR02_002158</name>
</gene>
<sequence length="348" mass="36453">MTASPDPDLAAGVREFFADRAAEAAADFDRSGRFPRELWDAAEDLGLTLVAVDEARGGSGGSLTDQLTVLVTAARYAAPLPLAETALAAYLLATAGVPVPKGPLTVVPGNALRLSGGTLHGAARDVAWARTAGLVVALTNDDEGRARVVAFDPSGCERENGSDVAGLPRDHLRVEADAVVDAGTELTRADLRARGALLRAGQMAGALAATHSLTSRYVEERVQFGRPIGRFQAVQAHTVAIVQAAEITAMSTWRAAAVAARRPARFEAFAAKLVANEAARTAVRAAHQAHGAIGMTREYPLHLHTRRLNAWQHEFGTEGELATAIGAAVAPGSFSRTVSDHDPDIEVP</sequence>
<dbReference type="Proteomes" id="UP000549616">
    <property type="component" value="Unassembled WGS sequence"/>
</dbReference>
<reference evidence="8 9" key="1">
    <citation type="submission" date="2020-07" db="EMBL/GenBank/DDBJ databases">
        <title>Sequencing the genomes of 1000 actinobacteria strains.</title>
        <authorList>
            <person name="Klenk H.-P."/>
        </authorList>
    </citation>
    <scope>NUCLEOTIDE SEQUENCE [LARGE SCALE GENOMIC DNA]</scope>
    <source>
        <strain evidence="8 9">DSM 104006</strain>
    </source>
</reference>
<accession>A0A853B1X7</accession>
<evidence type="ECO:0000313" key="9">
    <source>
        <dbReference type="Proteomes" id="UP000549616"/>
    </source>
</evidence>
<evidence type="ECO:0000256" key="3">
    <source>
        <dbReference type="ARBA" id="ARBA00022630"/>
    </source>
</evidence>
<keyword evidence="4" id="KW-0274">FAD</keyword>
<dbReference type="GO" id="GO:0070991">
    <property type="term" value="F:medium-chain fatty acyl-CoA dehydrogenase activity"/>
    <property type="evidence" value="ECO:0007669"/>
    <property type="project" value="UniProtKB-EC"/>
</dbReference>
<comment type="cofactor">
    <cofactor evidence="1">
        <name>FAD</name>
        <dbReference type="ChEBI" id="CHEBI:57692"/>
    </cofactor>
</comment>
<dbReference type="EMBL" id="JACCFK010000001">
    <property type="protein sequence ID" value="NYI88835.1"/>
    <property type="molecule type" value="Genomic_DNA"/>
</dbReference>
<proteinExistence type="inferred from homology"/>
<protein>
    <submittedName>
        <fullName evidence="8">Acyl-CoA dehydrogenase</fullName>
        <ecNumber evidence="8">1.3.8.7</ecNumber>
    </submittedName>
</protein>
<evidence type="ECO:0000256" key="2">
    <source>
        <dbReference type="ARBA" id="ARBA00009347"/>
    </source>
</evidence>
<keyword evidence="9" id="KW-1185">Reference proteome</keyword>
<dbReference type="SUPFAM" id="SSF56645">
    <property type="entry name" value="Acyl-CoA dehydrogenase NM domain-like"/>
    <property type="match status" value="1"/>
</dbReference>
<dbReference type="Gene3D" id="1.10.540.10">
    <property type="entry name" value="Acyl-CoA dehydrogenase/oxidase, N-terminal domain"/>
    <property type="match status" value="1"/>
</dbReference>
<dbReference type="Gene3D" id="1.20.140.10">
    <property type="entry name" value="Butyryl-CoA Dehydrogenase, subunit A, domain 3"/>
    <property type="match status" value="1"/>
</dbReference>
<feature type="domain" description="Acyl-CoA dehydrogenase/oxidase C-terminal" evidence="6">
    <location>
        <begin position="196"/>
        <end position="327"/>
    </location>
</feature>
<dbReference type="Pfam" id="PF00441">
    <property type="entry name" value="Acyl-CoA_dh_1"/>
    <property type="match status" value="1"/>
</dbReference>
<dbReference type="EC" id="1.3.8.7" evidence="8"/>